<dbReference type="GO" id="GO:0003723">
    <property type="term" value="F:RNA binding"/>
    <property type="evidence" value="ECO:0007669"/>
    <property type="project" value="UniProtKB-KW"/>
</dbReference>
<accession>A0A3Q7IEC7</accession>
<dbReference type="Proteomes" id="UP000004994">
    <property type="component" value="Chromosome 10"/>
</dbReference>
<evidence type="ECO:0000256" key="1">
    <source>
        <dbReference type="ARBA" id="ARBA00022884"/>
    </source>
</evidence>
<organism evidence="3">
    <name type="scientific">Solanum lycopersicum</name>
    <name type="common">Tomato</name>
    <name type="synonym">Lycopersicon esculentum</name>
    <dbReference type="NCBI Taxonomy" id="4081"/>
    <lineage>
        <taxon>Eukaryota</taxon>
        <taxon>Viridiplantae</taxon>
        <taxon>Streptophyta</taxon>
        <taxon>Embryophyta</taxon>
        <taxon>Tracheophyta</taxon>
        <taxon>Spermatophyta</taxon>
        <taxon>Magnoliopsida</taxon>
        <taxon>eudicotyledons</taxon>
        <taxon>Gunneridae</taxon>
        <taxon>Pentapetalae</taxon>
        <taxon>asterids</taxon>
        <taxon>lamiids</taxon>
        <taxon>Solanales</taxon>
        <taxon>Solanaceae</taxon>
        <taxon>Solanoideae</taxon>
        <taxon>Solaneae</taxon>
        <taxon>Solanum</taxon>
        <taxon>Solanum subgen. Lycopersicon</taxon>
    </lineage>
</organism>
<dbReference type="STRING" id="4081.A0A3Q7IEC7"/>
<dbReference type="PANTHER" id="PTHR12826">
    <property type="entry name" value="RIBONUCLEASE Y"/>
    <property type="match status" value="1"/>
</dbReference>
<name>A0A3Q7IEC7_SOLLC</name>
<feature type="domain" description="PNO1 second type I KH" evidence="2">
    <location>
        <begin position="33"/>
        <end position="77"/>
    </location>
</feature>
<dbReference type="PANTHER" id="PTHR12826:SF13">
    <property type="entry name" value="RNA-BINDING PROTEIN PNO1"/>
    <property type="match status" value="1"/>
</dbReference>
<dbReference type="InterPro" id="IPR055211">
    <property type="entry name" value="KH_PNO1_2nd"/>
</dbReference>
<dbReference type="PaxDb" id="4081-Solyc10g045260.1.1"/>
<evidence type="ECO:0000259" key="2">
    <source>
        <dbReference type="Pfam" id="PF22891"/>
    </source>
</evidence>
<keyword evidence="4" id="KW-1185">Reference proteome</keyword>
<reference evidence="3" key="2">
    <citation type="submission" date="2019-01" db="UniProtKB">
        <authorList>
            <consortium name="EnsemblPlants"/>
        </authorList>
    </citation>
    <scope>IDENTIFICATION</scope>
    <source>
        <strain evidence="3">cv. Heinz 1706</strain>
    </source>
</reference>
<dbReference type="InParanoid" id="A0A3Q7IEC7"/>
<dbReference type="AlphaFoldDB" id="A0A3Q7IEC7"/>
<dbReference type="Gramene" id="Solyc10g045260.1.1">
    <property type="protein sequence ID" value="Solyc10g045260.1.1.1"/>
    <property type="gene ID" value="Solyc10g045260.1"/>
</dbReference>
<reference evidence="3" key="1">
    <citation type="journal article" date="2012" name="Nature">
        <title>The tomato genome sequence provides insights into fleshy fruit evolution.</title>
        <authorList>
            <consortium name="Tomato Genome Consortium"/>
        </authorList>
    </citation>
    <scope>NUCLEOTIDE SEQUENCE [LARGE SCALE GENOMIC DNA]</scope>
    <source>
        <strain evidence="3">cv. Heinz 1706</strain>
    </source>
</reference>
<keyword evidence="1" id="KW-0694">RNA-binding</keyword>
<proteinExistence type="predicted"/>
<evidence type="ECO:0000313" key="3">
    <source>
        <dbReference type="EnsemblPlants" id="Solyc10g045260.1.1.1"/>
    </source>
</evidence>
<dbReference type="Pfam" id="PF22891">
    <property type="entry name" value="KH_PNO1_2nd"/>
    <property type="match status" value="1"/>
</dbReference>
<dbReference type="EnsemblPlants" id="Solyc10g045260.1.1">
    <property type="protein sequence ID" value="Solyc10g045260.1.1.1"/>
    <property type="gene ID" value="Solyc10g045260.1"/>
</dbReference>
<sequence length="77" mass="9034">MSLNLCYYLSFDVLILNISRYMWSRFDELYVDSFKIKDVNMLRGEHLSRAIGRLSTEGKKPKFATKNVAKIRILISD</sequence>
<evidence type="ECO:0000313" key="4">
    <source>
        <dbReference type="Proteomes" id="UP000004994"/>
    </source>
</evidence>
<protein>
    <recommendedName>
        <fullName evidence="2">PNO1 second type I KH domain-containing protein</fullName>
    </recommendedName>
</protein>